<comment type="caution">
    <text evidence="2">The sequence shown here is derived from an EMBL/GenBank/DDBJ whole genome shotgun (WGS) entry which is preliminary data.</text>
</comment>
<name>A0A921HTD6_9LACO</name>
<evidence type="ECO:0000313" key="2">
    <source>
        <dbReference type="EMBL" id="HJF86756.1"/>
    </source>
</evidence>
<feature type="coiled-coil region" evidence="1">
    <location>
        <begin position="39"/>
        <end position="66"/>
    </location>
</feature>
<organism evidence="2 3">
    <name type="scientific">Companilactobacillus farciminis</name>
    <dbReference type="NCBI Taxonomy" id="1612"/>
    <lineage>
        <taxon>Bacteria</taxon>
        <taxon>Bacillati</taxon>
        <taxon>Bacillota</taxon>
        <taxon>Bacilli</taxon>
        <taxon>Lactobacillales</taxon>
        <taxon>Lactobacillaceae</taxon>
        <taxon>Companilactobacillus</taxon>
    </lineage>
</organism>
<reference evidence="2" key="2">
    <citation type="submission" date="2021-09" db="EMBL/GenBank/DDBJ databases">
        <authorList>
            <person name="Gilroy R."/>
        </authorList>
    </citation>
    <scope>NUCLEOTIDE SEQUENCE</scope>
    <source>
        <strain evidence="2">7886</strain>
    </source>
</reference>
<gene>
    <name evidence="2" type="ORF">K8V88_04880</name>
</gene>
<protein>
    <submittedName>
        <fullName evidence="2">Uncharacterized protein</fullName>
    </submittedName>
</protein>
<dbReference type="Proteomes" id="UP000747013">
    <property type="component" value="Unassembled WGS sequence"/>
</dbReference>
<evidence type="ECO:0000256" key="1">
    <source>
        <dbReference type="SAM" id="Coils"/>
    </source>
</evidence>
<keyword evidence="1" id="KW-0175">Coiled coil</keyword>
<dbReference type="EMBL" id="DYWC01000106">
    <property type="protein sequence ID" value="HJF86756.1"/>
    <property type="molecule type" value="Genomic_DNA"/>
</dbReference>
<reference evidence="2" key="1">
    <citation type="journal article" date="2021" name="PeerJ">
        <title>Extensive microbial diversity within the chicken gut microbiome revealed by metagenomics and culture.</title>
        <authorList>
            <person name="Gilroy R."/>
            <person name="Ravi A."/>
            <person name="Getino M."/>
            <person name="Pursley I."/>
            <person name="Horton D.L."/>
            <person name="Alikhan N.F."/>
            <person name="Baker D."/>
            <person name="Gharbi K."/>
            <person name="Hall N."/>
            <person name="Watson M."/>
            <person name="Adriaenssens E.M."/>
            <person name="Foster-Nyarko E."/>
            <person name="Jarju S."/>
            <person name="Secka A."/>
            <person name="Antonio M."/>
            <person name="Oren A."/>
            <person name="Chaudhuri R.R."/>
            <person name="La Ragione R."/>
            <person name="Hildebrand F."/>
            <person name="Pallen M.J."/>
        </authorList>
    </citation>
    <scope>NUCLEOTIDE SEQUENCE</scope>
    <source>
        <strain evidence="2">7886</strain>
    </source>
</reference>
<dbReference type="AlphaFoldDB" id="A0A921HTD6"/>
<sequence length="76" mass="8935">MVINQDTVTMDDSLNQLAKICKKIGHVEEQIENCKVIYYEPAQIKLRQLKIKRADLENQKAKAEEVVYMAFDHYYS</sequence>
<proteinExistence type="predicted"/>
<evidence type="ECO:0000313" key="3">
    <source>
        <dbReference type="Proteomes" id="UP000747013"/>
    </source>
</evidence>
<accession>A0A921HTD6</accession>